<keyword evidence="7" id="KW-1185">Reference proteome</keyword>
<dbReference type="InterPro" id="IPR036049">
    <property type="entry name" value="Ribosomal_uL29_sf"/>
</dbReference>
<protein>
    <recommendedName>
        <fullName evidence="4 5">Large ribosomal subunit protein uL29</fullName>
    </recommendedName>
</protein>
<accession>A0A563VYJ3</accession>
<comment type="similarity">
    <text evidence="1 5">Belongs to the universal ribosomal protein uL29 family.</text>
</comment>
<dbReference type="GO" id="GO:0003735">
    <property type="term" value="F:structural constituent of ribosome"/>
    <property type="evidence" value="ECO:0007669"/>
    <property type="project" value="InterPro"/>
</dbReference>
<proteinExistence type="inferred from homology"/>
<dbReference type="CDD" id="cd00427">
    <property type="entry name" value="Ribosomal_L29_HIP"/>
    <property type="match status" value="1"/>
</dbReference>
<dbReference type="Proteomes" id="UP000320055">
    <property type="component" value="Unassembled WGS sequence"/>
</dbReference>
<evidence type="ECO:0000256" key="5">
    <source>
        <dbReference type="HAMAP-Rule" id="MF_00374"/>
    </source>
</evidence>
<reference evidence="6 7" key="1">
    <citation type="submission" date="2019-01" db="EMBL/GenBank/DDBJ databases">
        <authorList>
            <person name="Brito A."/>
        </authorList>
    </citation>
    <scope>NUCLEOTIDE SEQUENCE [LARGE SCALE GENOMIC DNA]</scope>
    <source>
        <strain evidence="6">1</strain>
    </source>
</reference>
<dbReference type="GO" id="GO:0006412">
    <property type="term" value="P:translation"/>
    <property type="evidence" value="ECO:0007669"/>
    <property type="project" value="UniProtKB-UniRule"/>
</dbReference>
<dbReference type="SUPFAM" id="SSF46561">
    <property type="entry name" value="Ribosomal protein L29 (L29p)"/>
    <property type="match status" value="1"/>
</dbReference>
<name>A0A563VYJ3_9CYAN</name>
<dbReference type="PANTHER" id="PTHR10916">
    <property type="entry name" value="60S RIBOSOMAL PROTEIN L35/50S RIBOSOMAL PROTEIN L29"/>
    <property type="match status" value="1"/>
</dbReference>
<evidence type="ECO:0000313" key="7">
    <source>
        <dbReference type="Proteomes" id="UP000320055"/>
    </source>
</evidence>
<dbReference type="Pfam" id="PF00831">
    <property type="entry name" value="Ribosomal_L29"/>
    <property type="match status" value="1"/>
</dbReference>
<dbReference type="Gene3D" id="1.10.287.310">
    <property type="match status" value="1"/>
</dbReference>
<evidence type="ECO:0000313" key="6">
    <source>
        <dbReference type="EMBL" id="VEP16447.1"/>
    </source>
</evidence>
<dbReference type="HAMAP" id="MF_00374">
    <property type="entry name" value="Ribosomal_uL29"/>
    <property type="match status" value="1"/>
</dbReference>
<dbReference type="AlphaFoldDB" id="A0A563VYJ3"/>
<evidence type="ECO:0000256" key="4">
    <source>
        <dbReference type="ARBA" id="ARBA00035204"/>
    </source>
</evidence>
<dbReference type="EMBL" id="CAACVJ010000390">
    <property type="protein sequence ID" value="VEP16447.1"/>
    <property type="molecule type" value="Genomic_DNA"/>
</dbReference>
<organism evidence="6 7">
    <name type="scientific">Hyella patelloides LEGE 07179</name>
    <dbReference type="NCBI Taxonomy" id="945734"/>
    <lineage>
        <taxon>Bacteria</taxon>
        <taxon>Bacillati</taxon>
        <taxon>Cyanobacteriota</taxon>
        <taxon>Cyanophyceae</taxon>
        <taxon>Pleurocapsales</taxon>
        <taxon>Hyellaceae</taxon>
        <taxon>Hyella</taxon>
    </lineage>
</organism>
<keyword evidence="3 5" id="KW-0687">Ribonucleoprotein</keyword>
<dbReference type="OrthoDB" id="9815192at2"/>
<evidence type="ECO:0000256" key="1">
    <source>
        <dbReference type="ARBA" id="ARBA00009254"/>
    </source>
</evidence>
<keyword evidence="2 5" id="KW-0689">Ribosomal protein</keyword>
<dbReference type="RefSeq" id="WP_144866241.1">
    <property type="nucleotide sequence ID" value="NZ_LR213805.1"/>
</dbReference>
<dbReference type="GO" id="GO:0022625">
    <property type="term" value="C:cytosolic large ribosomal subunit"/>
    <property type="evidence" value="ECO:0007669"/>
    <property type="project" value="TreeGrafter"/>
</dbReference>
<sequence>MALPSIEDARKFSDEDLAAEILAVKRELFQLRLEQATRRLEKPHLFKHTKHRLSQLLTVERERQLNIALNIAPTTQDNSEQE</sequence>
<evidence type="ECO:0000256" key="3">
    <source>
        <dbReference type="ARBA" id="ARBA00023274"/>
    </source>
</evidence>
<dbReference type="InterPro" id="IPR001854">
    <property type="entry name" value="Ribosomal_uL29"/>
</dbReference>
<evidence type="ECO:0000256" key="2">
    <source>
        <dbReference type="ARBA" id="ARBA00022980"/>
    </source>
</evidence>
<dbReference type="NCBIfam" id="TIGR00012">
    <property type="entry name" value="L29"/>
    <property type="match status" value="1"/>
</dbReference>
<dbReference type="InterPro" id="IPR050063">
    <property type="entry name" value="Ribosomal_protein_uL29"/>
</dbReference>
<gene>
    <name evidence="5 6" type="primary">rpmC</name>
    <name evidence="5" type="synonym">rpl29</name>
    <name evidence="6" type="ORF">H1P_450025</name>
</gene>
<dbReference type="PANTHER" id="PTHR10916:SF0">
    <property type="entry name" value="LARGE RIBOSOMAL SUBUNIT PROTEIN UL29C"/>
    <property type="match status" value="1"/>
</dbReference>